<keyword evidence="1" id="KW-1133">Transmembrane helix</keyword>
<keyword evidence="3" id="KW-1185">Reference proteome</keyword>
<protein>
    <submittedName>
        <fullName evidence="2">Uncharacterized protein</fullName>
    </submittedName>
</protein>
<feature type="transmembrane region" description="Helical" evidence="1">
    <location>
        <begin position="29"/>
        <end position="51"/>
    </location>
</feature>
<keyword evidence="1" id="KW-0812">Transmembrane</keyword>
<accession>A0A9P6L5U3</accession>
<keyword evidence="1" id="KW-0472">Membrane</keyword>
<sequence>MALDWFNPLEREEFHKEHADGAYSMESFFFVYLILEVPFEITSISLLLIAVNLERTVLMYFTSTQVSFCMVNWGRLLEQARRR</sequence>
<comment type="caution">
    <text evidence="2">The sequence shown here is derived from an EMBL/GenBank/DDBJ whole genome shotgun (WGS) entry which is preliminary data.</text>
</comment>
<name>A0A9P6L5U3_9AGAM</name>
<dbReference type="AlphaFoldDB" id="A0A9P6L5U3"/>
<proteinExistence type="predicted"/>
<reference evidence="2" key="1">
    <citation type="journal article" date="2020" name="Nat. Commun.">
        <title>Large-scale genome sequencing of mycorrhizal fungi provides insights into the early evolution of symbiotic traits.</title>
        <authorList>
            <person name="Miyauchi S."/>
            <person name="Kiss E."/>
            <person name="Kuo A."/>
            <person name="Drula E."/>
            <person name="Kohler A."/>
            <person name="Sanchez-Garcia M."/>
            <person name="Morin E."/>
            <person name="Andreopoulos B."/>
            <person name="Barry K.W."/>
            <person name="Bonito G."/>
            <person name="Buee M."/>
            <person name="Carver A."/>
            <person name="Chen C."/>
            <person name="Cichocki N."/>
            <person name="Clum A."/>
            <person name="Culley D."/>
            <person name="Crous P.W."/>
            <person name="Fauchery L."/>
            <person name="Girlanda M."/>
            <person name="Hayes R.D."/>
            <person name="Keri Z."/>
            <person name="LaButti K."/>
            <person name="Lipzen A."/>
            <person name="Lombard V."/>
            <person name="Magnuson J."/>
            <person name="Maillard F."/>
            <person name="Murat C."/>
            <person name="Nolan M."/>
            <person name="Ohm R.A."/>
            <person name="Pangilinan J."/>
            <person name="Pereira M.F."/>
            <person name="Perotto S."/>
            <person name="Peter M."/>
            <person name="Pfister S."/>
            <person name="Riley R."/>
            <person name="Sitrit Y."/>
            <person name="Stielow J.B."/>
            <person name="Szollosi G."/>
            <person name="Zifcakova L."/>
            <person name="Stursova M."/>
            <person name="Spatafora J.W."/>
            <person name="Tedersoo L."/>
            <person name="Vaario L.M."/>
            <person name="Yamada A."/>
            <person name="Yan M."/>
            <person name="Wang P."/>
            <person name="Xu J."/>
            <person name="Bruns T."/>
            <person name="Baldrian P."/>
            <person name="Vilgalys R."/>
            <person name="Dunand C."/>
            <person name="Henrissat B."/>
            <person name="Grigoriev I.V."/>
            <person name="Hibbett D."/>
            <person name="Nagy L.G."/>
            <person name="Martin F.M."/>
        </authorList>
    </citation>
    <scope>NUCLEOTIDE SEQUENCE</scope>
    <source>
        <strain evidence="2">UH-Tt-Lm1</strain>
    </source>
</reference>
<reference evidence="2" key="2">
    <citation type="submission" date="2020-11" db="EMBL/GenBank/DDBJ databases">
        <authorList>
            <consortium name="DOE Joint Genome Institute"/>
            <person name="Kuo A."/>
            <person name="Miyauchi S."/>
            <person name="Kiss E."/>
            <person name="Drula E."/>
            <person name="Kohler A."/>
            <person name="Sanchez-Garcia M."/>
            <person name="Andreopoulos B."/>
            <person name="Barry K.W."/>
            <person name="Bonito G."/>
            <person name="Buee M."/>
            <person name="Carver A."/>
            <person name="Chen C."/>
            <person name="Cichocki N."/>
            <person name="Clum A."/>
            <person name="Culley D."/>
            <person name="Crous P.W."/>
            <person name="Fauchery L."/>
            <person name="Girlanda M."/>
            <person name="Hayes R."/>
            <person name="Keri Z."/>
            <person name="Labutti K."/>
            <person name="Lipzen A."/>
            <person name="Lombard V."/>
            <person name="Magnuson J."/>
            <person name="Maillard F."/>
            <person name="Morin E."/>
            <person name="Murat C."/>
            <person name="Nolan M."/>
            <person name="Ohm R."/>
            <person name="Pangilinan J."/>
            <person name="Pereira M."/>
            <person name="Perotto S."/>
            <person name="Peter M."/>
            <person name="Riley R."/>
            <person name="Sitrit Y."/>
            <person name="Stielow B."/>
            <person name="Szollosi G."/>
            <person name="Zifcakova L."/>
            <person name="Stursova M."/>
            <person name="Spatafora J.W."/>
            <person name="Tedersoo L."/>
            <person name="Vaario L.-M."/>
            <person name="Yamada A."/>
            <person name="Yan M."/>
            <person name="Wang P."/>
            <person name="Xu J."/>
            <person name="Bruns T."/>
            <person name="Baldrian P."/>
            <person name="Vilgalys R."/>
            <person name="Henrissat B."/>
            <person name="Grigoriev I.V."/>
            <person name="Hibbett D."/>
            <person name="Nagy L.G."/>
            <person name="Martin F.M."/>
        </authorList>
    </citation>
    <scope>NUCLEOTIDE SEQUENCE</scope>
    <source>
        <strain evidence="2">UH-Tt-Lm1</strain>
    </source>
</reference>
<organism evidence="2 3">
    <name type="scientific">Thelephora terrestris</name>
    <dbReference type="NCBI Taxonomy" id="56493"/>
    <lineage>
        <taxon>Eukaryota</taxon>
        <taxon>Fungi</taxon>
        <taxon>Dikarya</taxon>
        <taxon>Basidiomycota</taxon>
        <taxon>Agaricomycotina</taxon>
        <taxon>Agaricomycetes</taxon>
        <taxon>Thelephorales</taxon>
        <taxon>Thelephoraceae</taxon>
        <taxon>Thelephora</taxon>
    </lineage>
</organism>
<gene>
    <name evidence="2" type="ORF">BJ322DRAFT_1109379</name>
</gene>
<evidence type="ECO:0000313" key="3">
    <source>
        <dbReference type="Proteomes" id="UP000736335"/>
    </source>
</evidence>
<dbReference type="Proteomes" id="UP000736335">
    <property type="component" value="Unassembled WGS sequence"/>
</dbReference>
<evidence type="ECO:0000256" key="1">
    <source>
        <dbReference type="SAM" id="Phobius"/>
    </source>
</evidence>
<evidence type="ECO:0000313" key="2">
    <source>
        <dbReference type="EMBL" id="KAF9784673.1"/>
    </source>
</evidence>
<dbReference type="EMBL" id="WIUZ02000008">
    <property type="protein sequence ID" value="KAF9784673.1"/>
    <property type="molecule type" value="Genomic_DNA"/>
</dbReference>